<reference evidence="5" key="1">
    <citation type="journal article" date="2023" name="G3 (Bethesda)">
        <title>A reference genome for the long-term kleptoplast-retaining sea slug Elysia crispata morphotype clarki.</title>
        <authorList>
            <person name="Eastman K.E."/>
            <person name="Pendleton A.L."/>
            <person name="Shaikh M.A."/>
            <person name="Suttiyut T."/>
            <person name="Ogas R."/>
            <person name="Tomko P."/>
            <person name="Gavelis G."/>
            <person name="Widhalm J.R."/>
            <person name="Wisecaver J.H."/>
        </authorList>
    </citation>
    <scope>NUCLEOTIDE SEQUENCE</scope>
    <source>
        <strain evidence="5">ECLA1</strain>
    </source>
</reference>
<dbReference type="Gene3D" id="3.40.50.11530">
    <property type="match status" value="1"/>
</dbReference>
<sequence length="800" mass="90287">MFIFGYVLLVSSVNVDFVFSSSDSCTLKVFEEQSADHIKDLCLEEFKDPDCRPFLKHFNRSDLPTGFPLTDDDDSVQRPESLHFTPLNWKRINDGAEYSYPATYINWSSPVAKLPKIYIKGYLLTWEGSAEVMCRLFKFNSSRTDLLSKELRFQYFIDILKPEEWFEIKVYSMPPPENLEKSQRNSTFVSVTMRSGSLNVIYPGTWSPPLNKSILEEGAVEVRIGHSPPHFNLSRFEVILVKRSVDEYTAFKTKLYTAPPDSQKSEGLVSFTNLTDDEYKIVVRVIDTFDKQDGKCLCWVKETKGRRCSLTCGSTATAWFNVSVDVPPDNNRTTLSPVGTHGKRKGKPKTSSDWDSSKTGLIIGLTAAAVAIAVTVVLLVLYNKYKKPKDSIYSMDNESPKDPPSDQQIGLKGKAPPLKHKTILIVSTEDNPAHIRFVEQLAMFLKTHCMCYVMDPPWEIMGNKFSEWVKWSRAAIGAADNILLVDSVMAENLLGSFNQTKIFMNDPSTSHTNQMFKLAQDYIWAFPDHLENFIMLHYREECGSWQHLKPPIKIQLPGGFPELLRSVHKLTDEEAKAYADCLPLSLNYQTVESGISSELLSALLSAQRPYLESYQSIKSDHTSICPDTDNISTASSGQRAICGEIFMGVEADGRPTPSEAQVMSYPLQGESPSELNSEYNLEERSVFTVAVDPLIKSRENPDKMEIIPPEPINSDGRSFTSALYSINKEMEIIPPQPMNLDGRSFTSALYNINKEMEIIPPQPINLDGRSFTSALYNINKEDDNTSALYNFNKEDDDLLC</sequence>
<feature type="transmembrane region" description="Helical" evidence="2">
    <location>
        <begin position="361"/>
        <end position="382"/>
    </location>
</feature>
<evidence type="ECO:0000256" key="3">
    <source>
        <dbReference type="SAM" id="SignalP"/>
    </source>
</evidence>
<accession>A0AAE1E382</accession>
<evidence type="ECO:0000256" key="2">
    <source>
        <dbReference type="SAM" id="Phobius"/>
    </source>
</evidence>
<organism evidence="5 6">
    <name type="scientific">Elysia crispata</name>
    <name type="common">lettuce slug</name>
    <dbReference type="NCBI Taxonomy" id="231223"/>
    <lineage>
        <taxon>Eukaryota</taxon>
        <taxon>Metazoa</taxon>
        <taxon>Spiralia</taxon>
        <taxon>Lophotrochozoa</taxon>
        <taxon>Mollusca</taxon>
        <taxon>Gastropoda</taxon>
        <taxon>Heterobranchia</taxon>
        <taxon>Euthyneura</taxon>
        <taxon>Panpulmonata</taxon>
        <taxon>Sacoglossa</taxon>
        <taxon>Placobranchoidea</taxon>
        <taxon>Plakobranchidae</taxon>
        <taxon>Elysia</taxon>
    </lineage>
</organism>
<keyword evidence="2" id="KW-0472">Membrane</keyword>
<evidence type="ECO:0000256" key="1">
    <source>
        <dbReference type="SAM" id="MobiDB-lite"/>
    </source>
</evidence>
<dbReference type="EMBL" id="JAWDGP010001361">
    <property type="protein sequence ID" value="KAK3792601.1"/>
    <property type="molecule type" value="Genomic_DNA"/>
</dbReference>
<dbReference type="AlphaFoldDB" id="A0AAE1E382"/>
<comment type="caution">
    <text evidence="5">The sequence shown here is derived from an EMBL/GenBank/DDBJ whole genome shotgun (WGS) entry which is preliminary data.</text>
</comment>
<evidence type="ECO:0000313" key="5">
    <source>
        <dbReference type="EMBL" id="KAK3792601.1"/>
    </source>
</evidence>
<protein>
    <recommendedName>
        <fullName evidence="4">ILCR1 Ig-like domain-containing protein</fullName>
    </recommendedName>
</protein>
<dbReference type="Proteomes" id="UP001283361">
    <property type="component" value="Unassembled WGS sequence"/>
</dbReference>
<evidence type="ECO:0000313" key="6">
    <source>
        <dbReference type="Proteomes" id="UP001283361"/>
    </source>
</evidence>
<feature type="domain" description="ILCR1 Ig-like" evidence="4">
    <location>
        <begin position="206"/>
        <end position="318"/>
    </location>
</feature>
<feature type="region of interest" description="Disordered" evidence="1">
    <location>
        <begin position="330"/>
        <end position="356"/>
    </location>
</feature>
<keyword evidence="3" id="KW-0732">Signal</keyword>
<keyword evidence="2" id="KW-1133">Transmembrane helix</keyword>
<keyword evidence="2" id="KW-0812">Transmembrane</keyword>
<name>A0AAE1E382_9GAST</name>
<gene>
    <name evidence="5" type="ORF">RRG08_035937</name>
</gene>
<feature type="region of interest" description="Disordered" evidence="1">
    <location>
        <begin position="393"/>
        <end position="414"/>
    </location>
</feature>
<dbReference type="Pfam" id="PF23608">
    <property type="entry name" value="Ig_ILCR1"/>
    <property type="match status" value="1"/>
</dbReference>
<feature type="signal peptide" evidence="3">
    <location>
        <begin position="1"/>
        <end position="20"/>
    </location>
</feature>
<dbReference type="InterPro" id="IPR057066">
    <property type="entry name" value="Ig_ILCR1"/>
</dbReference>
<proteinExistence type="predicted"/>
<evidence type="ECO:0000259" key="4">
    <source>
        <dbReference type="Pfam" id="PF23608"/>
    </source>
</evidence>
<feature type="chain" id="PRO_5041935889" description="ILCR1 Ig-like domain-containing protein" evidence="3">
    <location>
        <begin position="21"/>
        <end position="800"/>
    </location>
</feature>
<keyword evidence="6" id="KW-1185">Reference proteome</keyword>